<name>A0AAJ0H7R5_9PEZI</name>
<comment type="caution">
    <text evidence="1">The sequence shown here is derived from an EMBL/GenBank/DDBJ whole genome shotgun (WGS) entry which is preliminary data.</text>
</comment>
<evidence type="ECO:0000313" key="2">
    <source>
        <dbReference type="Proteomes" id="UP001275084"/>
    </source>
</evidence>
<evidence type="ECO:0000313" key="1">
    <source>
        <dbReference type="EMBL" id="KAK3342215.1"/>
    </source>
</evidence>
<dbReference type="Gene3D" id="3.30.465.10">
    <property type="match status" value="2"/>
</dbReference>
<organism evidence="1 2">
    <name type="scientific">Lasiosphaeria hispida</name>
    <dbReference type="NCBI Taxonomy" id="260671"/>
    <lineage>
        <taxon>Eukaryota</taxon>
        <taxon>Fungi</taxon>
        <taxon>Dikarya</taxon>
        <taxon>Ascomycota</taxon>
        <taxon>Pezizomycotina</taxon>
        <taxon>Sordariomycetes</taxon>
        <taxon>Sordariomycetidae</taxon>
        <taxon>Sordariales</taxon>
        <taxon>Lasiosphaeriaceae</taxon>
        <taxon>Lasiosphaeria</taxon>
    </lineage>
</organism>
<keyword evidence="2" id="KW-1185">Reference proteome</keyword>
<accession>A0AAJ0H7R5</accession>
<reference evidence="1" key="1">
    <citation type="journal article" date="2023" name="Mol. Phylogenet. Evol.">
        <title>Genome-scale phylogeny and comparative genomics of the fungal order Sordariales.</title>
        <authorList>
            <person name="Hensen N."/>
            <person name="Bonometti L."/>
            <person name="Westerberg I."/>
            <person name="Brannstrom I.O."/>
            <person name="Guillou S."/>
            <person name="Cros-Aarteil S."/>
            <person name="Calhoun S."/>
            <person name="Haridas S."/>
            <person name="Kuo A."/>
            <person name="Mondo S."/>
            <person name="Pangilinan J."/>
            <person name="Riley R."/>
            <person name="LaButti K."/>
            <person name="Andreopoulos B."/>
            <person name="Lipzen A."/>
            <person name="Chen C."/>
            <person name="Yan M."/>
            <person name="Daum C."/>
            <person name="Ng V."/>
            <person name="Clum A."/>
            <person name="Steindorff A."/>
            <person name="Ohm R.A."/>
            <person name="Martin F."/>
            <person name="Silar P."/>
            <person name="Natvig D.O."/>
            <person name="Lalanne C."/>
            <person name="Gautier V."/>
            <person name="Ament-Velasquez S.L."/>
            <person name="Kruys A."/>
            <person name="Hutchinson M.I."/>
            <person name="Powell A.J."/>
            <person name="Barry K."/>
            <person name="Miller A.N."/>
            <person name="Grigoriev I.V."/>
            <person name="Debuchy R."/>
            <person name="Gladieux P."/>
            <person name="Hiltunen Thoren M."/>
            <person name="Johannesson H."/>
        </authorList>
    </citation>
    <scope>NUCLEOTIDE SEQUENCE</scope>
    <source>
        <strain evidence="1">CBS 955.72</strain>
    </source>
</reference>
<reference evidence="1" key="2">
    <citation type="submission" date="2023-06" db="EMBL/GenBank/DDBJ databases">
        <authorList>
            <consortium name="Lawrence Berkeley National Laboratory"/>
            <person name="Haridas S."/>
            <person name="Hensen N."/>
            <person name="Bonometti L."/>
            <person name="Westerberg I."/>
            <person name="Brannstrom I.O."/>
            <person name="Guillou S."/>
            <person name="Cros-Aarteil S."/>
            <person name="Calhoun S."/>
            <person name="Kuo A."/>
            <person name="Mondo S."/>
            <person name="Pangilinan J."/>
            <person name="Riley R."/>
            <person name="Labutti K."/>
            <person name="Andreopoulos B."/>
            <person name="Lipzen A."/>
            <person name="Chen C."/>
            <person name="Yanf M."/>
            <person name="Daum C."/>
            <person name="Ng V."/>
            <person name="Clum A."/>
            <person name="Steindorff A."/>
            <person name="Ohm R."/>
            <person name="Martin F."/>
            <person name="Silar P."/>
            <person name="Natvig D."/>
            <person name="Lalanne C."/>
            <person name="Gautier V."/>
            <person name="Ament-Velasquez S.L."/>
            <person name="Kruys A."/>
            <person name="Hutchinson M.I."/>
            <person name="Powell A.J."/>
            <person name="Barry K."/>
            <person name="Miller A.N."/>
            <person name="Grigoriev I.V."/>
            <person name="Debuchy R."/>
            <person name="Gladieux P."/>
            <person name="Thoren M.H."/>
            <person name="Johannesson H."/>
        </authorList>
    </citation>
    <scope>NUCLEOTIDE SEQUENCE</scope>
    <source>
        <strain evidence="1">CBS 955.72</strain>
    </source>
</reference>
<dbReference type="Proteomes" id="UP001275084">
    <property type="component" value="Unassembled WGS sequence"/>
</dbReference>
<sequence>MVDGKLKTVTLGGGAPWGDAYKALINGGHDGYMITGGRCPTNDDPESDEGKLFWACGAGGANFGVVVELKMNAR</sequence>
<dbReference type="AlphaFoldDB" id="A0AAJ0H7R5"/>
<dbReference type="InterPro" id="IPR016169">
    <property type="entry name" value="FAD-bd_PCMH_sub2"/>
</dbReference>
<protein>
    <submittedName>
        <fullName evidence="1">Uncharacterized protein</fullName>
    </submittedName>
</protein>
<gene>
    <name evidence="1" type="ORF">B0T25DRAFT_574517</name>
</gene>
<proteinExistence type="predicted"/>
<dbReference type="EMBL" id="JAUIQD010000008">
    <property type="protein sequence ID" value="KAK3342215.1"/>
    <property type="molecule type" value="Genomic_DNA"/>
</dbReference>